<dbReference type="GO" id="GO:0008234">
    <property type="term" value="F:cysteine-type peptidase activity"/>
    <property type="evidence" value="ECO:0007669"/>
    <property type="project" value="UniProtKB-KW"/>
</dbReference>
<comment type="similarity">
    <text evidence="1">Belongs to the peptidase C48 family.</text>
</comment>
<dbReference type="SUPFAM" id="SSF54001">
    <property type="entry name" value="Cysteine proteinases"/>
    <property type="match status" value="1"/>
</dbReference>
<dbReference type="InterPro" id="IPR003653">
    <property type="entry name" value="Peptidase_C48_C"/>
</dbReference>
<sequence length="222" mass="24925">MCSRVFQAASGKDVKILSFGDVVLYASDLQTLLPGMWVNDNIISFACDYLLSKASDKIKEQVAIVSAASCELIRHYGEVEVVREIFDTLNFFSKEKVLFVLNDRTDPTTVGGSHWSLLVLNRKLSQFRYYDSMKASKEAVARQIVAILTPFLKSSVHHSFVAEDCAQQCNSFDCGMYVIEFVRRELEVGLVCFFGNLYCFNIFCGNTCSTNILATVLKPTMI</sequence>
<name>A0A0K0D9W7_ANGCA</name>
<dbReference type="InterPro" id="IPR044613">
    <property type="entry name" value="Nep1/2-like"/>
</dbReference>
<reference evidence="7" key="2">
    <citation type="submission" date="2017-02" db="UniProtKB">
        <authorList>
            <consortium name="WormBaseParasite"/>
        </authorList>
    </citation>
    <scope>IDENTIFICATION</scope>
</reference>
<dbReference type="STRING" id="6313.A0A0K0D9W7"/>
<dbReference type="InterPro" id="IPR038765">
    <property type="entry name" value="Papain-like_cys_pep_sf"/>
</dbReference>
<evidence type="ECO:0000256" key="4">
    <source>
        <dbReference type="ARBA" id="ARBA00022807"/>
    </source>
</evidence>
<evidence type="ECO:0000256" key="3">
    <source>
        <dbReference type="ARBA" id="ARBA00022801"/>
    </source>
</evidence>
<dbReference type="PANTHER" id="PTHR46468:SF1">
    <property type="entry name" value="SENTRIN-SPECIFIC PROTEASE 8"/>
    <property type="match status" value="1"/>
</dbReference>
<accession>A0A0K0D9W7</accession>
<evidence type="ECO:0000313" key="6">
    <source>
        <dbReference type="Proteomes" id="UP000035642"/>
    </source>
</evidence>
<organism evidence="6 7">
    <name type="scientific">Angiostrongylus cantonensis</name>
    <name type="common">Rat lungworm</name>
    <dbReference type="NCBI Taxonomy" id="6313"/>
    <lineage>
        <taxon>Eukaryota</taxon>
        <taxon>Metazoa</taxon>
        <taxon>Ecdysozoa</taxon>
        <taxon>Nematoda</taxon>
        <taxon>Chromadorea</taxon>
        <taxon>Rhabditida</taxon>
        <taxon>Rhabditina</taxon>
        <taxon>Rhabditomorpha</taxon>
        <taxon>Strongyloidea</taxon>
        <taxon>Metastrongylidae</taxon>
        <taxon>Angiostrongylus</taxon>
    </lineage>
</organism>
<evidence type="ECO:0000313" key="7">
    <source>
        <dbReference type="WBParaSite" id="ACAC_0000697601-mRNA-1"/>
    </source>
</evidence>
<dbReference type="PROSITE" id="PS50600">
    <property type="entry name" value="ULP_PROTEASE"/>
    <property type="match status" value="1"/>
</dbReference>
<dbReference type="AlphaFoldDB" id="A0A0K0D9W7"/>
<dbReference type="Proteomes" id="UP000035642">
    <property type="component" value="Unassembled WGS sequence"/>
</dbReference>
<protein>
    <submittedName>
        <fullName evidence="7">ULP_PROTEASE domain-containing protein</fullName>
    </submittedName>
</protein>
<keyword evidence="4" id="KW-0788">Thiol protease</keyword>
<reference evidence="6" key="1">
    <citation type="submission" date="2012-09" db="EMBL/GenBank/DDBJ databases">
        <authorList>
            <person name="Martin A.A."/>
        </authorList>
    </citation>
    <scope>NUCLEOTIDE SEQUENCE</scope>
</reference>
<dbReference type="Gene3D" id="3.40.395.10">
    <property type="entry name" value="Adenoviral Proteinase, Chain A"/>
    <property type="match status" value="1"/>
</dbReference>
<keyword evidence="2" id="KW-0645">Protease</keyword>
<dbReference type="GO" id="GO:0006508">
    <property type="term" value="P:proteolysis"/>
    <property type="evidence" value="ECO:0007669"/>
    <property type="project" value="UniProtKB-KW"/>
</dbReference>
<evidence type="ECO:0000256" key="2">
    <source>
        <dbReference type="ARBA" id="ARBA00022670"/>
    </source>
</evidence>
<evidence type="ECO:0000256" key="1">
    <source>
        <dbReference type="ARBA" id="ARBA00005234"/>
    </source>
</evidence>
<dbReference type="PANTHER" id="PTHR46468">
    <property type="entry name" value="SENTRIN-SPECIFIC PROTEASE 8"/>
    <property type="match status" value="1"/>
</dbReference>
<feature type="domain" description="Ubiquitin-like protease family profile" evidence="5">
    <location>
        <begin position="22"/>
        <end position="185"/>
    </location>
</feature>
<dbReference type="WBParaSite" id="ACAC_0000697601-mRNA-1">
    <property type="protein sequence ID" value="ACAC_0000697601-mRNA-1"/>
    <property type="gene ID" value="ACAC_0000697601"/>
</dbReference>
<evidence type="ECO:0000259" key="5">
    <source>
        <dbReference type="PROSITE" id="PS50600"/>
    </source>
</evidence>
<dbReference type="GO" id="GO:0000338">
    <property type="term" value="P:protein deneddylation"/>
    <property type="evidence" value="ECO:0007669"/>
    <property type="project" value="TreeGrafter"/>
</dbReference>
<keyword evidence="3" id="KW-0378">Hydrolase</keyword>
<proteinExistence type="inferred from homology"/>
<keyword evidence="6" id="KW-1185">Reference proteome</keyword>
<dbReference type="GO" id="GO:0019784">
    <property type="term" value="F:deNEDDylase activity"/>
    <property type="evidence" value="ECO:0007669"/>
    <property type="project" value="InterPro"/>
</dbReference>
<dbReference type="Pfam" id="PF02902">
    <property type="entry name" value="Peptidase_C48"/>
    <property type="match status" value="1"/>
</dbReference>